<dbReference type="InterPro" id="IPR019629">
    <property type="entry name" value="Uncharacterised_HI1736/YgjV"/>
</dbReference>
<sequence>MPREPGRKEKSNHYFDDWIIRDRMNLFIVSQIFAILACILMVGIGYLKTKRGMLIAQNVQFIFFIISYACIGGIAAVVGNIVSLIRNTVCLKWKFTTPLKIFFIVLQFVITYISLYNVWFTWLPQKAGTHGLMDWLPFVAATLITLTLSSKNPLVIKLGCIGSILSFGTYDFVLRNWTVFAFDCFSLITSLVGVYRILKDKKEPF</sequence>
<feature type="transmembrane region" description="Helical" evidence="1">
    <location>
        <begin position="97"/>
        <end position="120"/>
    </location>
</feature>
<dbReference type="Proteomes" id="UP000184185">
    <property type="component" value="Unassembled WGS sequence"/>
</dbReference>
<organism evidence="2 3">
    <name type="scientific">Pseudobutyrivibrio xylanivorans DSM 14809</name>
    <dbReference type="NCBI Taxonomy" id="1123012"/>
    <lineage>
        <taxon>Bacteria</taxon>
        <taxon>Bacillati</taxon>
        <taxon>Bacillota</taxon>
        <taxon>Clostridia</taxon>
        <taxon>Lachnospirales</taxon>
        <taxon>Lachnospiraceae</taxon>
        <taxon>Pseudobutyrivibrio</taxon>
    </lineage>
</organism>
<proteinExistence type="predicted"/>
<feature type="transmembrane region" description="Helical" evidence="1">
    <location>
        <begin position="179"/>
        <end position="198"/>
    </location>
</feature>
<reference evidence="2 3" key="1">
    <citation type="submission" date="2016-11" db="EMBL/GenBank/DDBJ databases">
        <authorList>
            <person name="Jaros S."/>
            <person name="Januszkiewicz K."/>
            <person name="Wedrychowicz H."/>
        </authorList>
    </citation>
    <scope>NUCLEOTIDE SEQUENCE [LARGE SCALE GENOMIC DNA]</scope>
    <source>
        <strain evidence="2 3">DSM 14809</strain>
    </source>
</reference>
<protein>
    <submittedName>
        <fullName evidence="2">Inner membrane protein</fullName>
    </submittedName>
</protein>
<dbReference type="OrthoDB" id="2043901at2"/>
<keyword evidence="3" id="KW-1185">Reference proteome</keyword>
<dbReference type="Pfam" id="PF10688">
    <property type="entry name" value="Imp-YgjV"/>
    <property type="match status" value="1"/>
</dbReference>
<feature type="transmembrane region" description="Helical" evidence="1">
    <location>
        <begin position="59"/>
        <end position="85"/>
    </location>
</feature>
<name>A0A1M6JXZ3_PSEXY</name>
<feature type="transmembrane region" description="Helical" evidence="1">
    <location>
        <begin position="26"/>
        <end position="47"/>
    </location>
</feature>
<evidence type="ECO:0000313" key="2">
    <source>
        <dbReference type="EMBL" id="SHJ51587.1"/>
    </source>
</evidence>
<evidence type="ECO:0000313" key="3">
    <source>
        <dbReference type="Proteomes" id="UP000184185"/>
    </source>
</evidence>
<keyword evidence="1" id="KW-1133">Transmembrane helix</keyword>
<dbReference type="EMBL" id="FQYQ01000026">
    <property type="protein sequence ID" value="SHJ51587.1"/>
    <property type="molecule type" value="Genomic_DNA"/>
</dbReference>
<dbReference type="AlphaFoldDB" id="A0A1M6JXZ3"/>
<gene>
    <name evidence="2" type="ORF">SAMN02745725_02728</name>
</gene>
<evidence type="ECO:0000256" key="1">
    <source>
        <dbReference type="SAM" id="Phobius"/>
    </source>
</evidence>
<keyword evidence="1" id="KW-0812">Transmembrane</keyword>
<dbReference type="RefSeq" id="WP_072918984.1">
    <property type="nucleotide sequence ID" value="NZ_FQYQ01000026.1"/>
</dbReference>
<keyword evidence="1" id="KW-0472">Membrane</keyword>
<accession>A0A1M6JXZ3</accession>